<reference evidence="3" key="1">
    <citation type="submission" date="2017-03" db="EMBL/GenBank/DDBJ databases">
        <title>Phytopthora megakarya and P. palmivora, two closely related causual agents of cacao black pod achieved similar genome size and gene model numbers by different mechanisms.</title>
        <authorList>
            <person name="Ali S."/>
            <person name="Shao J."/>
            <person name="Larry D.J."/>
            <person name="Kronmiller B."/>
            <person name="Shen D."/>
            <person name="Strem M.D."/>
            <person name="Melnick R.L."/>
            <person name="Guiltinan M.J."/>
            <person name="Tyler B.M."/>
            <person name="Meinhardt L.W."/>
            <person name="Bailey B.A."/>
        </authorList>
    </citation>
    <scope>NUCLEOTIDE SEQUENCE [LARGE SCALE GENOMIC DNA]</scope>
    <source>
        <strain evidence="3">zdho120</strain>
    </source>
</reference>
<evidence type="ECO:0000256" key="1">
    <source>
        <dbReference type="SAM" id="MobiDB-lite"/>
    </source>
</evidence>
<proteinExistence type="predicted"/>
<feature type="region of interest" description="Disordered" evidence="1">
    <location>
        <begin position="86"/>
        <end position="106"/>
    </location>
</feature>
<dbReference type="AlphaFoldDB" id="A0A225WRP1"/>
<comment type="caution">
    <text evidence="2">The sequence shown here is derived from an EMBL/GenBank/DDBJ whole genome shotgun (WGS) entry which is preliminary data.</text>
</comment>
<evidence type="ECO:0000313" key="3">
    <source>
        <dbReference type="Proteomes" id="UP000198211"/>
    </source>
</evidence>
<feature type="region of interest" description="Disordered" evidence="1">
    <location>
        <begin position="223"/>
        <end position="253"/>
    </location>
</feature>
<gene>
    <name evidence="2" type="ORF">PHMEG_0005284</name>
</gene>
<feature type="compositionally biased region" description="Basic and acidic residues" evidence="1">
    <location>
        <begin position="97"/>
        <end position="106"/>
    </location>
</feature>
<accession>A0A225WRP1</accession>
<evidence type="ECO:0000313" key="2">
    <source>
        <dbReference type="EMBL" id="OWZ20314.1"/>
    </source>
</evidence>
<protein>
    <submittedName>
        <fullName evidence="2">Uncharacterized protein</fullName>
    </submittedName>
</protein>
<dbReference type="Proteomes" id="UP000198211">
    <property type="component" value="Unassembled WGS sequence"/>
</dbReference>
<organism evidence="2 3">
    <name type="scientific">Phytophthora megakarya</name>
    <dbReference type="NCBI Taxonomy" id="4795"/>
    <lineage>
        <taxon>Eukaryota</taxon>
        <taxon>Sar</taxon>
        <taxon>Stramenopiles</taxon>
        <taxon>Oomycota</taxon>
        <taxon>Peronosporomycetes</taxon>
        <taxon>Peronosporales</taxon>
        <taxon>Peronosporaceae</taxon>
        <taxon>Phytophthora</taxon>
    </lineage>
</organism>
<dbReference type="EMBL" id="NBNE01000337">
    <property type="protein sequence ID" value="OWZ20314.1"/>
    <property type="molecule type" value="Genomic_DNA"/>
</dbReference>
<name>A0A225WRP1_9STRA</name>
<keyword evidence="3" id="KW-1185">Reference proteome</keyword>
<sequence length="522" mass="58776">MRAICNAVYENFNRIGQPDSRSSAMVLRKVGLTEVDECQSVHVFNVADTREQNNKIDHILNNIFYNEGKRNSEDDDQEGLGELEEVTQSVGTKKDRKVREKRPSDRSETRLVALRQRLWDDPEMARDIDQLIALGQVNVRLSNNTGLLVTTGSETKSQFNPRRQQVETHGLLVNAWIDDCFDQFRSCLVHQDIKAAGDVNISSYFNNKSYARVAHRMTNQRVEAATKSPLGRKPEIRYKGPQHNTKSNHRPPSMPVSAAVLTAYLSEKKDAPGMVIFATTTIEDISCQEDQQRRCEFTLRARGQLLSLYHEVTTFNQMILFGQYDITPPRASAASVVKKDVQVYRIDQANQSAYSELLRRSSPSLPDSIRHVRGETSSDPRLNKALSVPDHLPCWRSYQYKEEWPAIVTNGVKPTWRNSFPTQMKPPQNHGSAVRAQNAVIKSLHKGQDDNRYLILDMGLLSKLDGVTCSPVGAVPKSEADLAVDTRVIHDLSCPKGTSMNDQVQDEPTINVKYDGTAVLAK</sequence>